<dbReference type="InterPro" id="IPR052165">
    <property type="entry name" value="Membrane_assoc_protease"/>
</dbReference>
<dbReference type="STRING" id="1481914.JCM19241_779"/>
<dbReference type="GO" id="GO:0006508">
    <property type="term" value="P:proteolysis"/>
    <property type="evidence" value="ECO:0007669"/>
    <property type="project" value="UniProtKB-KW"/>
</dbReference>
<gene>
    <name evidence="1" type="ORF">JCM19241_779</name>
</gene>
<dbReference type="GO" id="GO:0008233">
    <property type="term" value="F:peptidase activity"/>
    <property type="evidence" value="ECO:0007669"/>
    <property type="project" value="UniProtKB-KW"/>
</dbReference>
<dbReference type="Proteomes" id="UP000031666">
    <property type="component" value="Unassembled WGS sequence"/>
</dbReference>
<reference evidence="1 2" key="2">
    <citation type="submission" date="2015-01" db="EMBL/GenBank/DDBJ databases">
        <authorList>
            <consortium name="NBRP consortium"/>
            <person name="Sawabe T."/>
            <person name="Meirelles P."/>
            <person name="Feng G."/>
            <person name="Sayaka M."/>
            <person name="Hattori M."/>
            <person name="Ohkuma M."/>
        </authorList>
    </citation>
    <scope>NUCLEOTIDE SEQUENCE [LARGE SCALE GENOMIC DNA]</scope>
    <source>
        <strain evidence="2">JCM 19241</strain>
    </source>
</reference>
<organism evidence="1 2">
    <name type="scientific">Vibrio ishigakensis</name>
    <dbReference type="NCBI Taxonomy" id="1481914"/>
    <lineage>
        <taxon>Bacteria</taxon>
        <taxon>Pseudomonadati</taxon>
        <taxon>Pseudomonadota</taxon>
        <taxon>Gammaproteobacteria</taxon>
        <taxon>Vibrionales</taxon>
        <taxon>Vibrionaceae</taxon>
        <taxon>Vibrio</taxon>
    </lineage>
</organism>
<dbReference type="Gene3D" id="3.90.226.10">
    <property type="entry name" value="2-enoyl-CoA Hydratase, Chain A, domain 1"/>
    <property type="match status" value="1"/>
</dbReference>
<name>A0A0B8QHM4_9VIBR</name>
<dbReference type="SUPFAM" id="SSF52096">
    <property type="entry name" value="ClpP/crotonase"/>
    <property type="match status" value="1"/>
</dbReference>
<accession>A0A0B8QHM4</accession>
<dbReference type="PANTHER" id="PTHR33507:SF4">
    <property type="entry name" value="NODULATION COMPETITIVENESS PROTEIN NFED"/>
    <property type="match status" value="1"/>
</dbReference>
<dbReference type="EMBL" id="BBSC01000011">
    <property type="protein sequence ID" value="GAM78051.1"/>
    <property type="molecule type" value="Genomic_DNA"/>
</dbReference>
<evidence type="ECO:0000313" key="1">
    <source>
        <dbReference type="EMBL" id="GAM78051.1"/>
    </source>
</evidence>
<dbReference type="PANTHER" id="PTHR33507">
    <property type="entry name" value="INNER MEMBRANE PROTEIN YBBJ"/>
    <property type="match status" value="1"/>
</dbReference>
<proteinExistence type="predicted"/>
<comment type="caution">
    <text evidence="1">The sequence shown here is derived from an EMBL/GenBank/DDBJ whole genome shotgun (WGS) entry which is preliminary data.</text>
</comment>
<keyword evidence="1" id="KW-0378">Hydrolase</keyword>
<dbReference type="InterPro" id="IPR029045">
    <property type="entry name" value="ClpP/crotonase-like_dom_sf"/>
</dbReference>
<evidence type="ECO:0000313" key="2">
    <source>
        <dbReference type="Proteomes" id="UP000031666"/>
    </source>
</evidence>
<protein>
    <submittedName>
        <fullName evidence="1">Putative membrane-bound clpP-class protease</fullName>
    </submittedName>
</protein>
<dbReference type="AlphaFoldDB" id="A0A0B8QHM4"/>
<sequence length="121" mass="13533">MMKKNLNKNPATAMKFQPKPPWRKKVINDAKAYIKGLAKLHGRNAEWAVKAVSEAANIESEEALELGVIDFIANSTEELTQLANGRDINLNNRTVTLNIDNPVIIDRVPDWRAELLAVITN</sequence>
<reference evidence="1 2" key="1">
    <citation type="submission" date="2015-01" db="EMBL/GenBank/DDBJ databases">
        <title>Vibrio sp. C94 JCM 19241 whole genome shotgun sequence.</title>
        <authorList>
            <person name="Sawabe T."/>
            <person name="Meirelles P."/>
            <person name="Feng G."/>
            <person name="Sayaka M."/>
            <person name="Hattori M."/>
            <person name="Ohkuma M."/>
        </authorList>
    </citation>
    <scope>NUCLEOTIDE SEQUENCE [LARGE SCALE GENOMIC DNA]</scope>
    <source>
        <strain evidence="2">JCM 19241</strain>
    </source>
</reference>
<keyword evidence="1" id="KW-0645">Protease</keyword>